<dbReference type="Pfam" id="PF00288">
    <property type="entry name" value="GHMP_kinases_N"/>
    <property type="match status" value="1"/>
</dbReference>
<evidence type="ECO:0000256" key="9">
    <source>
        <dbReference type="ARBA" id="ARBA00022777"/>
    </source>
</evidence>
<dbReference type="PRINTS" id="PR00958">
    <property type="entry name" value="HOMSERKINASE"/>
</dbReference>
<dbReference type="KEGG" id="avu:BK816_00675"/>
<feature type="binding site" evidence="13">
    <location>
        <begin position="85"/>
        <end position="95"/>
    </location>
    <ligand>
        <name>ATP</name>
        <dbReference type="ChEBI" id="CHEBI:30616"/>
    </ligand>
</feature>
<evidence type="ECO:0000256" key="12">
    <source>
        <dbReference type="ARBA" id="ARBA00049954"/>
    </source>
</evidence>
<dbReference type="UniPathway" id="UPA00050">
    <property type="reaction ID" value="UER00064"/>
</dbReference>
<sequence length="309" mass="32484">MLRIKVPATSANLGPGFDTLGLALACYNTFDVALSNELELTGIPCEFSGPDNLFAQAYAATRELIPAEKRPRQASVKAHFQADIPISRGLGSSAALLVGGAVAANELAGSPLSDDDIFQICTRFEGHPDNVAPAVFGGMTASFVAEDGVAITSQIPMSDQLYFTAFIPDFAVPTAQARAVMPRQLPVQDAVFSMSRAISLIAALGPGGLPAEPTQAAQRLRELTKDKIHQPYRQRLIPDWPELLKRVHQAGGALAVSGSGSTCLGISVGQPLGPQVDLAGLEANWRALDLPLHLGGPIVEDLAGENEAK</sequence>
<dbReference type="AlphaFoldDB" id="A0A1D9MIH1"/>
<evidence type="ECO:0000259" key="15">
    <source>
        <dbReference type="Pfam" id="PF08544"/>
    </source>
</evidence>
<dbReference type="EC" id="2.7.1.39" evidence="3 13"/>
<dbReference type="RefSeq" id="WP_071163456.1">
    <property type="nucleotide sequence ID" value="NZ_CP017812.1"/>
</dbReference>
<protein>
    <recommendedName>
        <fullName evidence="4 13">Homoserine kinase</fullName>
        <shortName evidence="13">HK</shortName>
        <shortName evidence="13">HSK</shortName>
        <ecNumber evidence="3 13">2.7.1.39</ecNumber>
    </recommendedName>
</protein>
<dbReference type="Proteomes" id="UP000176288">
    <property type="component" value="Chromosome"/>
</dbReference>
<dbReference type="PANTHER" id="PTHR20861:SF1">
    <property type="entry name" value="HOMOSERINE KINASE"/>
    <property type="match status" value="1"/>
</dbReference>
<dbReference type="GO" id="GO:0004413">
    <property type="term" value="F:homoserine kinase activity"/>
    <property type="evidence" value="ECO:0007669"/>
    <property type="project" value="UniProtKB-UniRule"/>
</dbReference>
<keyword evidence="9 13" id="KW-0418">Kinase</keyword>
<dbReference type="InterPro" id="IPR000870">
    <property type="entry name" value="Homoserine_kinase"/>
</dbReference>
<evidence type="ECO:0000259" key="14">
    <source>
        <dbReference type="Pfam" id="PF00288"/>
    </source>
</evidence>
<dbReference type="InterPro" id="IPR020568">
    <property type="entry name" value="Ribosomal_Su5_D2-typ_SF"/>
</dbReference>
<dbReference type="Pfam" id="PF08544">
    <property type="entry name" value="GHMP_kinases_C"/>
    <property type="match status" value="1"/>
</dbReference>
<dbReference type="PIRSF" id="PIRSF000676">
    <property type="entry name" value="Homoser_kin"/>
    <property type="match status" value="1"/>
</dbReference>
<dbReference type="SUPFAM" id="SSF55060">
    <property type="entry name" value="GHMP Kinase, C-terminal domain"/>
    <property type="match status" value="1"/>
</dbReference>
<comment type="subcellular location">
    <subcellularLocation>
        <location evidence="13">Cytoplasm</location>
    </subcellularLocation>
</comment>
<evidence type="ECO:0000256" key="7">
    <source>
        <dbReference type="ARBA" id="ARBA00022697"/>
    </source>
</evidence>
<dbReference type="PROSITE" id="PS00627">
    <property type="entry name" value="GHMP_KINASES_ATP"/>
    <property type="match status" value="1"/>
</dbReference>
<dbReference type="STRING" id="1912795.BK816_00675"/>
<keyword evidence="6 13" id="KW-0808">Transferase</keyword>
<dbReference type="SUPFAM" id="SSF54211">
    <property type="entry name" value="Ribosomal protein S5 domain 2-like"/>
    <property type="match status" value="1"/>
</dbReference>
<evidence type="ECO:0000256" key="8">
    <source>
        <dbReference type="ARBA" id="ARBA00022741"/>
    </source>
</evidence>
<comment type="function">
    <text evidence="12 13">Catalyzes the ATP-dependent phosphorylation of L-homoserine to L-homoserine phosphate.</text>
</comment>
<feature type="domain" description="GHMP kinase C-terminal" evidence="15">
    <location>
        <begin position="222"/>
        <end position="266"/>
    </location>
</feature>
<name>A0A1D9MIH1_9ACTO</name>
<dbReference type="Gene3D" id="3.30.230.10">
    <property type="match status" value="1"/>
</dbReference>
<dbReference type="PANTHER" id="PTHR20861">
    <property type="entry name" value="HOMOSERINE/4-DIPHOSPHOCYTIDYL-2-C-METHYL-D-ERYTHRITOL KINASE"/>
    <property type="match status" value="1"/>
</dbReference>
<evidence type="ECO:0000313" key="16">
    <source>
        <dbReference type="EMBL" id="AOZ71990.1"/>
    </source>
</evidence>
<accession>A0A1D9MIH1</accession>
<dbReference type="InterPro" id="IPR013750">
    <property type="entry name" value="GHMP_kinase_C_dom"/>
</dbReference>
<dbReference type="InterPro" id="IPR014721">
    <property type="entry name" value="Ribsml_uS5_D2-typ_fold_subgr"/>
</dbReference>
<feature type="domain" description="GHMP kinase N-terminal" evidence="14">
    <location>
        <begin position="55"/>
        <end position="138"/>
    </location>
</feature>
<dbReference type="OrthoDB" id="9769912at2"/>
<reference evidence="16 17" key="1">
    <citation type="submission" date="2016-10" db="EMBL/GenBank/DDBJ databases">
        <title>Actinomyces aegypiusis sp. nov., isolated from the Aegypius monachus in Qinghai Tibet Plateau China.</title>
        <authorList>
            <person name="Wang Y."/>
        </authorList>
    </citation>
    <scope>NUCLEOTIDE SEQUENCE [LARGE SCALE GENOMIC DNA]</scope>
    <source>
        <strain evidence="16 17">VUL4_3</strain>
    </source>
</reference>
<comment type="similarity">
    <text evidence="2 13">Belongs to the GHMP kinase family. Homoserine kinase subfamily.</text>
</comment>
<dbReference type="Gene3D" id="3.30.70.890">
    <property type="entry name" value="GHMP kinase, C-terminal domain"/>
    <property type="match status" value="1"/>
</dbReference>
<keyword evidence="17" id="KW-1185">Reference proteome</keyword>
<dbReference type="InterPro" id="IPR006203">
    <property type="entry name" value="GHMP_knse_ATP-bd_CS"/>
</dbReference>
<evidence type="ECO:0000256" key="3">
    <source>
        <dbReference type="ARBA" id="ARBA00012078"/>
    </source>
</evidence>
<evidence type="ECO:0000256" key="11">
    <source>
        <dbReference type="ARBA" id="ARBA00049375"/>
    </source>
</evidence>
<keyword evidence="8 13" id="KW-0547">Nucleotide-binding</keyword>
<dbReference type="HAMAP" id="MF_00384">
    <property type="entry name" value="Homoser_kinase"/>
    <property type="match status" value="1"/>
</dbReference>
<comment type="catalytic activity">
    <reaction evidence="11 13">
        <text>L-homoserine + ATP = O-phospho-L-homoserine + ADP + H(+)</text>
        <dbReference type="Rhea" id="RHEA:13985"/>
        <dbReference type="ChEBI" id="CHEBI:15378"/>
        <dbReference type="ChEBI" id="CHEBI:30616"/>
        <dbReference type="ChEBI" id="CHEBI:57476"/>
        <dbReference type="ChEBI" id="CHEBI:57590"/>
        <dbReference type="ChEBI" id="CHEBI:456216"/>
        <dbReference type="EC" id="2.7.1.39"/>
    </reaction>
</comment>
<gene>
    <name evidence="13" type="primary">thrB</name>
    <name evidence="16" type="ORF">BK816_00675</name>
</gene>
<dbReference type="NCBIfam" id="TIGR00191">
    <property type="entry name" value="thrB"/>
    <property type="match status" value="1"/>
</dbReference>
<evidence type="ECO:0000256" key="10">
    <source>
        <dbReference type="ARBA" id="ARBA00022840"/>
    </source>
</evidence>
<evidence type="ECO:0000256" key="1">
    <source>
        <dbReference type="ARBA" id="ARBA00005015"/>
    </source>
</evidence>
<keyword evidence="7 13" id="KW-0791">Threonine biosynthesis</keyword>
<dbReference type="GO" id="GO:0009088">
    <property type="term" value="P:threonine biosynthetic process"/>
    <property type="evidence" value="ECO:0007669"/>
    <property type="project" value="UniProtKB-UniRule"/>
</dbReference>
<evidence type="ECO:0000313" key="17">
    <source>
        <dbReference type="Proteomes" id="UP000176288"/>
    </source>
</evidence>
<dbReference type="GO" id="GO:0005524">
    <property type="term" value="F:ATP binding"/>
    <property type="evidence" value="ECO:0007669"/>
    <property type="project" value="UniProtKB-UniRule"/>
</dbReference>
<dbReference type="EMBL" id="CP017812">
    <property type="protein sequence ID" value="AOZ71990.1"/>
    <property type="molecule type" value="Genomic_DNA"/>
</dbReference>
<proteinExistence type="inferred from homology"/>
<evidence type="ECO:0000256" key="4">
    <source>
        <dbReference type="ARBA" id="ARBA00017858"/>
    </source>
</evidence>
<evidence type="ECO:0000256" key="5">
    <source>
        <dbReference type="ARBA" id="ARBA00022605"/>
    </source>
</evidence>
<evidence type="ECO:0000256" key="6">
    <source>
        <dbReference type="ARBA" id="ARBA00022679"/>
    </source>
</evidence>
<keyword evidence="13" id="KW-0963">Cytoplasm</keyword>
<dbReference type="InterPro" id="IPR006204">
    <property type="entry name" value="GHMP_kinase_N_dom"/>
</dbReference>
<keyword evidence="5 13" id="KW-0028">Amino-acid biosynthesis</keyword>
<evidence type="ECO:0000256" key="13">
    <source>
        <dbReference type="HAMAP-Rule" id="MF_00384"/>
    </source>
</evidence>
<evidence type="ECO:0000256" key="2">
    <source>
        <dbReference type="ARBA" id="ARBA00007370"/>
    </source>
</evidence>
<keyword evidence="10 13" id="KW-0067">ATP-binding</keyword>
<dbReference type="InterPro" id="IPR036554">
    <property type="entry name" value="GHMP_kinase_C_sf"/>
</dbReference>
<organism evidence="16 17">
    <name type="scientific">Boudabousia tangfeifanii</name>
    <dbReference type="NCBI Taxonomy" id="1912795"/>
    <lineage>
        <taxon>Bacteria</taxon>
        <taxon>Bacillati</taxon>
        <taxon>Actinomycetota</taxon>
        <taxon>Actinomycetes</taxon>
        <taxon>Actinomycetales</taxon>
        <taxon>Actinomycetaceae</taxon>
        <taxon>Boudabousia</taxon>
    </lineage>
</organism>
<comment type="pathway">
    <text evidence="1 13">Amino-acid biosynthesis; L-threonine biosynthesis; L-threonine from L-aspartate: step 4/5.</text>
</comment>
<dbReference type="GO" id="GO:0005737">
    <property type="term" value="C:cytoplasm"/>
    <property type="evidence" value="ECO:0007669"/>
    <property type="project" value="UniProtKB-SubCell"/>
</dbReference>